<keyword evidence="4" id="KW-0206">Cytoskeleton</keyword>
<feature type="region of interest" description="Disordered" evidence="6">
    <location>
        <begin position="1026"/>
        <end position="1060"/>
    </location>
</feature>
<keyword evidence="3" id="KW-0963">Cytoplasm</keyword>
<feature type="compositionally biased region" description="Low complexity" evidence="6">
    <location>
        <begin position="806"/>
        <end position="819"/>
    </location>
</feature>
<reference evidence="8 9" key="1">
    <citation type="journal article" date="2012" name="Appl. Environ. Microbiol.">
        <title>Short-read sequencing for genomic analysis of the brown rot fungus Fibroporia radiculosa.</title>
        <authorList>
            <person name="Tang J.D."/>
            <person name="Perkins A.D."/>
            <person name="Sonstegard T.S."/>
            <person name="Schroeder S.G."/>
            <person name="Burgess S.C."/>
            <person name="Diehl S.V."/>
        </authorList>
    </citation>
    <scope>NUCLEOTIDE SEQUENCE [LARGE SCALE GENOMIC DNA]</scope>
    <source>
        <strain evidence="8 9">TFFH 294</strain>
    </source>
</reference>
<feature type="compositionally biased region" description="Basic and acidic residues" evidence="6">
    <location>
        <begin position="1407"/>
        <end position="1416"/>
    </location>
</feature>
<feature type="region of interest" description="Disordered" evidence="6">
    <location>
        <begin position="567"/>
        <end position="627"/>
    </location>
</feature>
<feature type="compositionally biased region" description="Acidic residues" evidence="6">
    <location>
        <begin position="258"/>
        <end position="268"/>
    </location>
</feature>
<feature type="compositionally biased region" description="Basic and acidic residues" evidence="6">
    <location>
        <begin position="246"/>
        <end position="257"/>
    </location>
</feature>
<comment type="similarity">
    <text evidence="2">Belongs to the TPX2 family.</text>
</comment>
<feature type="compositionally biased region" description="Low complexity" evidence="6">
    <location>
        <begin position="681"/>
        <end position="695"/>
    </location>
</feature>
<organism evidence="8 9">
    <name type="scientific">Fibroporia radiculosa</name>
    <dbReference type="NCBI Taxonomy" id="599839"/>
    <lineage>
        <taxon>Eukaryota</taxon>
        <taxon>Fungi</taxon>
        <taxon>Dikarya</taxon>
        <taxon>Basidiomycota</taxon>
        <taxon>Agaricomycotina</taxon>
        <taxon>Agaricomycetes</taxon>
        <taxon>Polyporales</taxon>
        <taxon>Fibroporiaceae</taxon>
        <taxon>Fibroporia</taxon>
    </lineage>
</organism>
<comment type="subcellular location">
    <subcellularLocation>
        <location evidence="1">Cytoplasm</location>
        <location evidence="1">Cytoskeleton</location>
    </subcellularLocation>
</comment>
<evidence type="ECO:0000313" key="8">
    <source>
        <dbReference type="EMBL" id="CCL98916.1"/>
    </source>
</evidence>
<feature type="coiled-coil region" evidence="5">
    <location>
        <begin position="741"/>
        <end position="784"/>
    </location>
</feature>
<evidence type="ECO:0000256" key="2">
    <source>
        <dbReference type="ARBA" id="ARBA00005885"/>
    </source>
</evidence>
<dbReference type="Pfam" id="PF06886">
    <property type="entry name" value="TPX2"/>
    <property type="match status" value="1"/>
</dbReference>
<keyword evidence="5" id="KW-0175">Coiled coil</keyword>
<feature type="region of interest" description="Disordered" evidence="6">
    <location>
        <begin position="202"/>
        <end position="298"/>
    </location>
</feature>
<dbReference type="GeneID" id="24093827"/>
<protein>
    <recommendedName>
        <fullName evidence="7">TPX2 C-terminal domain-containing protein</fullName>
    </recommendedName>
</protein>
<dbReference type="HOGENOM" id="CLU_252310_0_0_1"/>
<keyword evidence="9" id="KW-1185">Reference proteome</keyword>
<gene>
    <name evidence="8" type="ORF">FIBRA_00923</name>
</gene>
<feature type="compositionally biased region" description="Acidic residues" evidence="6">
    <location>
        <begin position="891"/>
        <end position="900"/>
    </location>
</feature>
<feature type="domain" description="TPX2 C-terminal" evidence="7">
    <location>
        <begin position="734"/>
        <end position="804"/>
    </location>
</feature>
<feature type="compositionally biased region" description="Basic residues" evidence="6">
    <location>
        <begin position="68"/>
        <end position="89"/>
    </location>
</feature>
<feature type="compositionally biased region" description="Low complexity" evidence="6">
    <location>
        <begin position="582"/>
        <end position="591"/>
    </location>
</feature>
<evidence type="ECO:0000256" key="5">
    <source>
        <dbReference type="SAM" id="Coils"/>
    </source>
</evidence>
<feature type="region of interest" description="Disordered" evidence="6">
    <location>
        <begin position="421"/>
        <end position="539"/>
    </location>
</feature>
<accession>J4I874</accession>
<feature type="compositionally biased region" description="Low complexity" evidence="6">
    <location>
        <begin position="225"/>
        <end position="239"/>
    </location>
</feature>
<feature type="region of interest" description="Disordered" evidence="6">
    <location>
        <begin position="360"/>
        <end position="382"/>
    </location>
</feature>
<feature type="compositionally biased region" description="Basic and acidic residues" evidence="6">
    <location>
        <begin position="1045"/>
        <end position="1057"/>
    </location>
</feature>
<feature type="compositionally biased region" description="Low complexity" evidence="6">
    <location>
        <begin position="1387"/>
        <end position="1397"/>
    </location>
</feature>
<evidence type="ECO:0000256" key="1">
    <source>
        <dbReference type="ARBA" id="ARBA00004245"/>
    </source>
</evidence>
<dbReference type="RefSeq" id="XP_012178199.1">
    <property type="nucleotide sequence ID" value="XM_012322809.1"/>
</dbReference>
<feature type="region of interest" description="Disordered" evidence="6">
    <location>
        <begin position="797"/>
        <end position="1009"/>
    </location>
</feature>
<evidence type="ECO:0000259" key="7">
    <source>
        <dbReference type="Pfam" id="PF06886"/>
    </source>
</evidence>
<feature type="region of interest" description="Disordered" evidence="6">
    <location>
        <begin position="1374"/>
        <end position="1433"/>
    </location>
</feature>
<dbReference type="Proteomes" id="UP000006352">
    <property type="component" value="Unassembled WGS sequence"/>
</dbReference>
<dbReference type="GO" id="GO:0005856">
    <property type="term" value="C:cytoskeleton"/>
    <property type="evidence" value="ECO:0007669"/>
    <property type="project" value="UniProtKB-SubCell"/>
</dbReference>
<dbReference type="OrthoDB" id="3242303at2759"/>
<sequence length="1433" mass="150831">MGPDLSLRHIPDASDASLSFNATPDFSDSSFQIPLAGSSNTFLLDDDSLDFLRSAPDTTLSTPAPLQPHRRLRSRSRSPTKHSPSKRVHNTGLTLTELTPRAPTYVNARTPRSAAVRSSLRPHLRMDARAEVATPRRAAIAADISTALTDTLSPFAAGGGGEPSFQIPTSTLGGGGFLLHDDDADDMFRELEETLSARHHVAGAGDDSDGALGCLKEQGQEPAASPSSRSSRLPSPTRSGNVEQNLLREDTQGRQDADDQAELSECDAVDSGNVIPCGQGDPGNPEDDTSLAAEPGSNVAHQTNVQTVRGVACRTGRTTSRGLSAKTLSTRRKPVVIGGGISKPGKARLRPVVARAVLDSSSAKRGGGTLQGGPRRLGIADSMRLTKARLGSTKAKEPDRAEPGPGALVSALLSYGHQIDQGRASLGPTDPETNRADAGHPPNGSTPGTDGEAEPGVGDMSAGEEGELDRDSPLTVSQLSPTKRGEGRTPTERVSLGGTRPASPGRSSVKRTRSPAPDSCPENAHKRSRTAPPAPASALALGTLVDKAAARPRRGLAAAFRRQRSADLGRKVGEGGASNCRSSGEQGSSSSEPPPHLTHTRPPPADKENDPHQKPMSRPADPPGFGKQFRDICPLIDMFISLTASAFQPPALPPAKPTRPIEFHFLSDARAEARRAERDLATSGGSSSTSASTSAVAHGHASVSIPDFKAMHAAQESALQARRGQIVPVTAVDFELATDARAREREEYDRARRAREEELARQMEERRRLQAVEEEREVRELRRRAVPRAHEVPEWYARAPKRAAKTRPAGAGRDSAAGDGTDKHRAEIAGHASRARSAVPDDSAPRGRRVRDAAGAGGSAGADAVGGGNGRRGACPAGQPRASDRTAATLLEDEDEDEGEGERGRACVRGASSSHGMSVNPERLQQPLPARSQQVRAAPSARNTLGADVGAAIRRGEGGPPPPDRLDDPASGPARAAQPSRIGQRILLARPSTRAPAWPSAAGPGECGAARGDGEGVPCTAHITHHASLSPQVSRLRAASTPPDRAAREMGSRRGEEDGWTGVMDARGRVIRAVLLARARRARLADGLCGANQEQRRRRRQQRGLARGVQRLGPDSWLDGVRARASVGVRGWGGSMRRARQTSGRADEPPEAQVQYVHGRKERVARRRGAAGVSQSAGVGPARASGLRRRWVVGPGWMRWRGGRRRGGAFSPGQFDPDLEGRAGTQRRRGRAIPQLPLGADTSPRPPARHSTPSLDPGPAHAAIAALCPLSPYLPITLTLTAHADALHWPRPRQPTPVIDAHTDAASSFLSESPPSPGRCLPASGLWARGATRTRASEPRLYVLGLLRPRPGPTEARQPLATATQYVRRAAARIPGPGGAPAPALAPAPSAAAAAAPAPGPGPCREVPARELESPRAHPPGRTARRSAEPSAI</sequence>
<dbReference type="STRING" id="599839.J4I874"/>
<feature type="compositionally biased region" description="Gly residues" evidence="6">
    <location>
        <begin position="855"/>
        <end position="871"/>
    </location>
</feature>
<evidence type="ECO:0000256" key="3">
    <source>
        <dbReference type="ARBA" id="ARBA00022490"/>
    </source>
</evidence>
<feature type="region of interest" description="Disordered" evidence="6">
    <location>
        <begin position="1203"/>
        <end position="1258"/>
    </location>
</feature>
<evidence type="ECO:0000256" key="4">
    <source>
        <dbReference type="ARBA" id="ARBA00023212"/>
    </source>
</evidence>
<dbReference type="InParanoid" id="J4I874"/>
<evidence type="ECO:0000313" key="9">
    <source>
        <dbReference type="Proteomes" id="UP000006352"/>
    </source>
</evidence>
<proteinExistence type="inferred from homology"/>
<feature type="region of interest" description="Disordered" evidence="6">
    <location>
        <begin position="674"/>
        <end position="695"/>
    </location>
</feature>
<evidence type="ECO:0000256" key="6">
    <source>
        <dbReference type="SAM" id="MobiDB-lite"/>
    </source>
</evidence>
<feature type="compositionally biased region" description="Basic and acidic residues" evidence="6">
    <location>
        <begin position="604"/>
        <end position="613"/>
    </location>
</feature>
<feature type="region of interest" description="Disordered" evidence="6">
    <location>
        <begin position="55"/>
        <end position="92"/>
    </location>
</feature>
<dbReference type="EMBL" id="HE796905">
    <property type="protein sequence ID" value="CCL98916.1"/>
    <property type="molecule type" value="Genomic_DNA"/>
</dbReference>
<name>J4I874_9APHY</name>
<dbReference type="InterPro" id="IPR027329">
    <property type="entry name" value="TPX2_C"/>
</dbReference>